<gene>
    <name evidence="3" type="ORF">ACFO9E_17260</name>
</gene>
<dbReference type="EMBL" id="JBHSFE010000014">
    <property type="protein sequence ID" value="MFC4609552.1"/>
    <property type="molecule type" value="Genomic_DNA"/>
</dbReference>
<dbReference type="Proteomes" id="UP001595993">
    <property type="component" value="Unassembled WGS sequence"/>
</dbReference>
<evidence type="ECO:0000256" key="1">
    <source>
        <dbReference type="SAM" id="MobiDB-lite"/>
    </source>
</evidence>
<feature type="signal peptide" evidence="2">
    <location>
        <begin position="1"/>
        <end position="33"/>
    </location>
</feature>
<proteinExistence type="predicted"/>
<sequence>MGTQRRSARAVSVPALALALALVSALTAGCQQATGRVTTAGAGSGSLTATPSGYGPVFLGPGDCGSRGRDVQEVPCTSEKATARVIARYEGRYAGRYEGLGEGQGEGVGEGQGEGRPASGPGCPAATDFVLHISESRPADDEDGDGEVGRGYACMRNLEPPHPGDPGGGGGPLTVVGDCVYNAGKGQVKETACDGSGPRAPEFEVASAVRSRAQCPPSTALYVRLGGDKPVGCARRP</sequence>
<feature type="compositionally biased region" description="Gly residues" evidence="1">
    <location>
        <begin position="98"/>
        <end position="114"/>
    </location>
</feature>
<reference evidence="4" key="1">
    <citation type="journal article" date="2019" name="Int. J. Syst. Evol. Microbiol.">
        <title>The Global Catalogue of Microorganisms (GCM) 10K type strain sequencing project: providing services to taxonomists for standard genome sequencing and annotation.</title>
        <authorList>
            <consortium name="The Broad Institute Genomics Platform"/>
            <consortium name="The Broad Institute Genome Sequencing Center for Infectious Disease"/>
            <person name="Wu L."/>
            <person name="Ma J."/>
        </authorList>
    </citation>
    <scope>NUCLEOTIDE SEQUENCE [LARGE SCALE GENOMIC DNA]</scope>
    <source>
        <strain evidence="4">CGMCC 4.7139</strain>
    </source>
</reference>
<dbReference type="PROSITE" id="PS51257">
    <property type="entry name" value="PROKAR_LIPOPROTEIN"/>
    <property type="match status" value="1"/>
</dbReference>
<accession>A0ABV9G691</accession>
<organism evidence="3 4">
    <name type="scientific">Streptomyces maoxianensis</name>
    <dbReference type="NCBI Taxonomy" id="1459942"/>
    <lineage>
        <taxon>Bacteria</taxon>
        <taxon>Bacillati</taxon>
        <taxon>Actinomycetota</taxon>
        <taxon>Actinomycetes</taxon>
        <taxon>Kitasatosporales</taxon>
        <taxon>Streptomycetaceae</taxon>
        <taxon>Streptomyces</taxon>
    </lineage>
</organism>
<evidence type="ECO:0000313" key="3">
    <source>
        <dbReference type="EMBL" id="MFC4609552.1"/>
    </source>
</evidence>
<feature type="region of interest" description="Disordered" evidence="1">
    <location>
        <begin position="97"/>
        <end position="124"/>
    </location>
</feature>
<dbReference type="RefSeq" id="WP_381196452.1">
    <property type="nucleotide sequence ID" value="NZ_JBHSFE010000014.1"/>
</dbReference>
<keyword evidence="4" id="KW-1185">Reference proteome</keyword>
<comment type="caution">
    <text evidence="3">The sequence shown here is derived from an EMBL/GenBank/DDBJ whole genome shotgun (WGS) entry which is preliminary data.</text>
</comment>
<evidence type="ECO:0008006" key="5">
    <source>
        <dbReference type="Google" id="ProtNLM"/>
    </source>
</evidence>
<evidence type="ECO:0000256" key="2">
    <source>
        <dbReference type="SAM" id="SignalP"/>
    </source>
</evidence>
<evidence type="ECO:0000313" key="4">
    <source>
        <dbReference type="Proteomes" id="UP001595993"/>
    </source>
</evidence>
<name>A0ABV9G691_9ACTN</name>
<keyword evidence="2" id="KW-0732">Signal</keyword>
<protein>
    <recommendedName>
        <fullName evidence="5">Lipoprotein</fullName>
    </recommendedName>
</protein>
<feature type="chain" id="PRO_5047028496" description="Lipoprotein" evidence="2">
    <location>
        <begin position="34"/>
        <end position="237"/>
    </location>
</feature>